<proteinExistence type="predicted"/>
<evidence type="ECO:0000313" key="1">
    <source>
        <dbReference type="EMBL" id="EJK51332.1"/>
    </source>
</evidence>
<name>K0RX82_THAOC</name>
<keyword evidence="2" id="KW-1185">Reference proteome</keyword>
<dbReference type="Proteomes" id="UP000266841">
    <property type="component" value="Unassembled WGS sequence"/>
</dbReference>
<reference evidence="1 2" key="1">
    <citation type="journal article" date="2012" name="Genome Biol.">
        <title>Genome and low-iron response of an oceanic diatom adapted to chronic iron limitation.</title>
        <authorList>
            <person name="Lommer M."/>
            <person name="Specht M."/>
            <person name="Roy A.S."/>
            <person name="Kraemer L."/>
            <person name="Andreson R."/>
            <person name="Gutowska M.A."/>
            <person name="Wolf J."/>
            <person name="Bergner S.V."/>
            <person name="Schilhabel M.B."/>
            <person name="Klostermeier U.C."/>
            <person name="Beiko R.G."/>
            <person name="Rosenstiel P."/>
            <person name="Hippler M."/>
            <person name="Laroche J."/>
        </authorList>
    </citation>
    <scope>NUCLEOTIDE SEQUENCE [LARGE SCALE GENOMIC DNA]</scope>
    <source>
        <strain evidence="1 2">CCMP1005</strain>
    </source>
</reference>
<sequence length="182" mass="20404">MISWRRFRSGPVIIANEAKRCLGEACFVRTVGSDREWRGQEKKAPWVVSTRDTPPGISPIVDARFLILRSTGISSPYPVRGRRGPVRLSVASSTLLRRISRSGHYADAGERALMAGIKREQVFGDERRCRATDRRRGYSSASLCDIGSRERVYAVSPSSMVECSFNSVEKCLFTYARLLIKS</sequence>
<comment type="caution">
    <text evidence="1">The sequence shown here is derived from an EMBL/GenBank/DDBJ whole genome shotgun (WGS) entry which is preliminary data.</text>
</comment>
<dbReference type="EMBL" id="AGNL01041817">
    <property type="protein sequence ID" value="EJK51332.1"/>
    <property type="molecule type" value="Genomic_DNA"/>
</dbReference>
<organism evidence="1 2">
    <name type="scientific">Thalassiosira oceanica</name>
    <name type="common">Marine diatom</name>
    <dbReference type="NCBI Taxonomy" id="159749"/>
    <lineage>
        <taxon>Eukaryota</taxon>
        <taxon>Sar</taxon>
        <taxon>Stramenopiles</taxon>
        <taxon>Ochrophyta</taxon>
        <taxon>Bacillariophyta</taxon>
        <taxon>Coscinodiscophyceae</taxon>
        <taxon>Thalassiosirophycidae</taxon>
        <taxon>Thalassiosirales</taxon>
        <taxon>Thalassiosiraceae</taxon>
        <taxon>Thalassiosira</taxon>
    </lineage>
</organism>
<evidence type="ECO:0000313" key="2">
    <source>
        <dbReference type="Proteomes" id="UP000266841"/>
    </source>
</evidence>
<gene>
    <name evidence="1" type="ORF">THAOC_29503</name>
</gene>
<accession>K0RX82</accession>
<protein>
    <submittedName>
        <fullName evidence="1">Uncharacterized protein</fullName>
    </submittedName>
</protein>
<dbReference type="AlphaFoldDB" id="K0RX82"/>